<reference evidence="9" key="1">
    <citation type="submission" date="2021-01" db="EMBL/GenBank/DDBJ databases">
        <title>KCTC 19127 draft genome.</title>
        <authorList>
            <person name="An D."/>
        </authorList>
    </citation>
    <scope>NUCLEOTIDE SEQUENCE</scope>
    <source>
        <strain evidence="9">KCTC 19127</strain>
    </source>
</reference>
<keyword evidence="6 8" id="KW-0472">Membrane</keyword>
<feature type="transmembrane region" description="Helical" evidence="8">
    <location>
        <begin position="82"/>
        <end position="104"/>
    </location>
</feature>
<evidence type="ECO:0000256" key="3">
    <source>
        <dbReference type="ARBA" id="ARBA00022475"/>
    </source>
</evidence>
<dbReference type="PANTHER" id="PTHR34584:SF1">
    <property type="entry name" value="NA(+)_H(+) ANTIPORTER SUBUNIT E1"/>
    <property type="match status" value="1"/>
</dbReference>
<comment type="subcellular location">
    <subcellularLocation>
        <location evidence="1">Cell membrane</location>
        <topology evidence="1">Multi-pass membrane protein</topology>
    </subcellularLocation>
</comment>
<dbReference type="Proteomes" id="UP000663801">
    <property type="component" value="Unassembled WGS sequence"/>
</dbReference>
<dbReference type="EMBL" id="JAERWL010000016">
    <property type="protein sequence ID" value="MBM9478336.1"/>
    <property type="molecule type" value="Genomic_DNA"/>
</dbReference>
<dbReference type="PANTHER" id="PTHR34584">
    <property type="entry name" value="NA(+)/H(+) ANTIPORTER SUBUNIT E1"/>
    <property type="match status" value="1"/>
</dbReference>
<evidence type="ECO:0000313" key="9">
    <source>
        <dbReference type="EMBL" id="MBM9478336.1"/>
    </source>
</evidence>
<feature type="region of interest" description="Disordered" evidence="7">
    <location>
        <begin position="181"/>
        <end position="220"/>
    </location>
</feature>
<dbReference type="AlphaFoldDB" id="A0A939C4Q4"/>
<dbReference type="RefSeq" id="WP_205258442.1">
    <property type="nucleotide sequence ID" value="NZ_BAAAPV010000006.1"/>
</dbReference>
<dbReference type="InterPro" id="IPR002758">
    <property type="entry name" value="Cation_antiport_E"/>
</dbReference>
<comment type="similarity">
    <text evidence="2">Belongs to the CPA3 antiporters (TC 2.A.63) subunit E family.</text>
</comment>
<gene>
    <name evidence="9" type="ORF">JL107_17950</name>
</gene>
<proteinExistence type="inferred from homology"/>
<keyword evidence="10" id="KW-1185">Reference proteome</keyword>
<dbReference type="Pfam" id="PF01899">
    <property type="entry name" value="MNHE"/>
    <property type="match status" value="1"/>
</dbReference>
<sequence length="220" mass="24553">MTGRVRGRERQWEIRGREFSRRTHWQTYLVALVVLVIIWIFLWGSINPVLIGIGVVCSAIVLFVFPLPSLEFRVGVHPGKAAVLIGRFLVDMVVASVHIAWLAIRPRLPRTEVTTVQLTTDSDLVQALTALAVSLVPGSLIIEADPEERTLLIHVLDADQATMDEFANKVRAQERRIVEAFGTDDPQAPGPVLDRVGVRDRAARRGSSPMTRRRKGGPRR</sequence>
<dbReference type="GO" id="GO:0005886">
    <property type="term" value="C:plasma membrane"/>
    <property type="evidence" value="ECO:0007669"/>
    <property type="project" value="UniProtKB-SubCell"/>
</dbReference>
<evidence type="ECO:0000313" key="10">
    <source>
        <dbReference type="Proteomes" id="UP000663801"/>
    </source>
</evidence>
<evidence type="ECO:0000256" key="4">
    <source>
        <dbReference type="ARBA" id="ARBA00022692"/>
    </source>
</evidence>
<dbReference type="NCBIfam" id="NF006521">
    <property type="entry name" value="PRK08965.1-5"/>
    <property type="match status" value="1"/>
</dbReference>
<keyword evidence="4 8" id="KW-0812">Transmembrane</keyword>
<feature type="transmembrane region" description="Helical" evidence="8">
    <location>
        <begin position="25"/>
        <end position="43"/>
    </location>
</feature>
<feature type="transmembrane region" description="Helical" evidence="8">
    <location>
        <begin position="49"/>
        <end position="70"/>
    </location>
</feature>
<evidence type="ECO:0000256" key="7">
    <source>
        <dbReference type="SAM" id="MobiDB-lite"/>
    </source>
</evidence>
<evidence type="ECO:0000256" key="8">
    <source>
        <dbReference type="SAM" id="Phobius"/>
    </source>
</evidence>
<evidence type="ECO:0000256" key="5">
    <source>
        <dbReference type="ARBA" id="ARBA00022989"/>
    </source>
</evidence>
<dbReference type="GO" id="GO:0008324">
    <property type="term" value="F:monoatomic cation transmembrane transporter activity"/>
    <property type="evidence" value="ECO:0007669"/>
    <property type="project" value="InterPro"/>
</dbReference>
<evidence type="ECO:0000256" key="6">
    <source>
        <dbReference type="ARBA" id="ARBA00023136"/>
    </source>
</evidence>
<organism evidence="9 10">
    <name type="scientific">Nakamurella flavida</name>
    <dbReference type="NCBI Taxonomy" id="363630"/>
    <lineage>
        <taxon>Bacteria</taxon>
        <taxon>Bacillati</taxon>
        <taxon>Actinomycetota</taxon>
        <taxon>Actinomycetes</taxon>
        <taxon>Nakamurellales</taxon>
        <taxon>Nakamurellaceae</taxon>
        <taxon>Nakamurella</taxon>
    </lineage>
</organism>
<feature type="compositionally biased region" description="Basic residues" evidence="7">
    <location>
        <begin position="211"/>
        <end position="220"/>
    </location>
</feature>
<comment type="caution">
    <text evidence="9">The sequence shown here is derived from an EMBL/GenBank/DDBJ whole genome shotgun (WGS) entry which is preliminary data.</text>
</comment>
<accession>A0A939C4Q4</accession>
<keyword evidence="5 8" id="KW-1133">Transmembrane helix</keyword>
<keyword evidence="3" id="KW-1003">Cell membrane</keyword>
<name>A0A939C4Q4_9ACTN</name>
<evidence type="ECO:0000256" key="2">
    <source>
        <dbReference type="ARBA" id="ARBA00006228"/>
    </source>
</evidence>
<protein>
    <submittedName>
        <fullName evidence="9">Na+/H+ antiporter subunit E</fullName>
    </submittedName>
</protein>
<evidence type="ECO:0000256" key="1">
    <source>
        <dbReference type="ARBA" id="ARBA00004651"/>
    </source>
</evidence>